<dbReference type="CDD" id="cd04470">
    <property type="entry name" value="S1_EF-P_repeat_1"/>
    <property type="match status" value="1"/>
</dbReference>
<evidence type="ECO:0000259" key="8">
    <source>
        <dbReference type="SMART" id="SM01185"/>
    </source>
</evidence>
<dbReference type="InterPro" id="IPR008991">
    <property type="entry name" value="Translation_prot_SH3-like_sf"/>
</dbReference>
<comment type="subcellular location">
    <subcellularLocation>
        <location evidence="1">Cytoplasm</location>
    </subcellularLocation>
</comment>
<dbReference type="InterPro" id="IPR013852">
    <property type="entry name" value="Transl_elong_P/YeiP_CS"/>
</dbReference>
<organism evidence="9">
    <name type="scientific">marine metagenome</name>
    <dbReference type="NCBI Taxonomy" id="408172"/>
    <lineage>
        <taxon>unclassified sequences</taxon>
        <taxon>metagenomes</taxon>
        <taxon>ecological metagenomes</taxon>
    </lineage>
</organism>
<proteinExistence type="inferred from homology"/>
<evidence type="ECO:0008006" key="10">
    <source>
        <dbReference type="Google" id="ProtNLM"/>
    </source>
</evidence>
<feature type="domain" description="Translation elongation factor P/YeiP central" evidence="8">
    <location>
        <begin position="67"/>
        <end position="122"/>
    </location>
</feature>
<dbReference type="Pfam" id="PF01132">
    <property type="entry name" value="EFP"/>
    <property type="match status" value="1"/>
</dbReference>
<dbReference type="GO" id="GO:0043043">
    <property type="term" value="P:peptide biosynthetic process"/>
    <property type="evidence" value="ECO:0007669"/>
    <property type="project" value="InterPro"/>
</dbReference>
<dbReference type="SUPFAM" id="SSF50249">
    <property type="entry name" value="Nucleic acid-binding proteins"/>
    <property type="match status" value="2"/>
</dbReference>
<dbReference type="FunFam" id="2.40.50.140:FF:000009">
    <property type="entry name" value="Elongation factor P"/>
    <property type="match status" value="1"/>
</dbReference>
<sequence>MATTADFRNGMVIEIDGDLWAIAYFQHVKPGKGGAFVRTKLKNVLNGAVVDRTYRAGEKVNDVRLERRPVNYSYTDGNLYHFMDANTYDMIPISGDLLGEDQLKYLKENMACEGLVYDGKVISVELPQFVELQVKQTDPGLRGDTAQGASKPAVLETGAVIQVPLFIEEGDRLKIERKEDKYLSRGKA</sequence>
<dbReference type="InterPro" id="IPR015365">
    <property type="entry name" value="Elong-fact-P_C"/>
</dbReference>
<dbReference type="GO" id="GO:0005829">
    <property type="term" value="C:cytosol"/>
    <property type="evidence" value="ECO:0007669"/>
    <property type="project" value="UniProtKB-ARBA"/>
</dbReference>
<dbReference type="SMART" id="SM00841">
    <property type="entry name" value="Elong-fact-P_C"/>
    <property type="match status" value="1"/>
</dbReference>
<dbReference type="NCBIfam" id="TIGR00038">
    <property type="entry name" value="efp"/>
    <property type="match status" value="1"/>
</dbReference>
<dbReference type="PANTHER" id="PTHR30053">
    <property type="entry name" value="ELONGATION FACTOR P"/>
    <property type="match status" value="1"/>
</dbReference>
<evidence type="ECO:0000256" key="5">
    <source>
        <dbReference type="ARBA" id="ARBA00022768"/>
    </source>
</evidence>
<dbReference type="InterPro" id="IPR020599">
    <property type="entry name" value="Transl_elong_fac_P/YeiP"/>
</dbReference>
<dbReference type="InterPro" id="IPR013185">
    <property type="entry name" value="Transl_elong_KOW-like"/>
</dbReference>
<dbReference type="AlphaFoldDB" id="A0A382QS62"/>
<evidence type="ECO:0000313" key="9">
    <source>
        <dbReference type="EMBL" id="SVC88344.1"/>
    </source>
</evidence>
<name>A0A382QS62_9ZZZZ</name>
<gene>
    <name evidence="9" type="ORF">METZ01_LOCUS341198</name>
</gene>
<evidence type="ECO:0000256" key="6">
    <source>
        <dbReference type="ARBA" id="ARBA00022917"/>
    </source>
</evidence>
<dbReference type="CDD" id="cd05794">
    <property type="entry name" value="S1_EF-P_repeat_2"/>
    <property type="match status" value="1"/>
</dbReference>
<evidence type="ECO:0000256" key="2">
    <source>
        <dbReference type="ARBA" id="ARBA00004815"/>
    </source>
</evidence>
<dbReference type="InterPro" id="IPR001059">
    <property type="entry name" value="Transl_elong_P/YeiP_cen"/>
</dbReference>
<accession>A0A382QS62</accession>
<dbReference type="SUPFAM" id="SSF50104">
    <property type="entry name" value="Translation proteins SH3-like domain"/>
    <property type="match status" value="1"/>
</dbReference>
<evidence type="ECO:0000256" key="3">
    <source>
        <dbReference type="ARBA" id="ARBA00009479"/>
    </source>
</evidence>
<dbReference type="HAMAP" id="MF_00141">
    <property type="entry name" value="EF_P"/>
    <property type="match status" value="1"/>
</dbReference>
<dbReference type="UniPathway" id="UPA00345"/>
<dbReference type="PANTHER" id="PTHR30053:SF12">
    <property type="entry name" value="ELONGATION FACTOR P (EF-P) FAMILY PROTEIN"/>
    <property type="match status" value="1"/>
</dbReference>
<dbReference type="SMART" id="SM01185">
    <property type="entry name" value="EFP"/>
    <property type="match status" value="1"/>
</dbReference>
<dbReference type="InterPro" id="IPR011768">
    <property type="entry name" value="Transl_elongation_fac_P"/>
</dbReference>
<dbReference type="InterPro" id="IPR014722">
    <property type="entry name" value="Rib_uL2_dom2"/>
</dbReference>
<dbReference type="Pfam" id="PF09285">
    <property type="entry name" value="Elong-fact-P_C"/>
    <property type="match status" value="1"/>
</dbReference>
<comment type="pathway">
    <text evidence="2">Protein biosynthesis; polypeptide chain elongation.</text>
</comment>
<feature type="domain" description="Elongation factor P C-terminal" evidence="7">
    <location>
        <begin position="130"/>
        <end position="185"/>
    </location>
</feature>
<keyword evidence="6" id="KW-0648">Protein biosynthesis</keyword>
<dbReference type="NCBIfam" id="NF001810">
    <property type="entry name" value="PRK00529.1"/>
    <property type="match status" value="1"/>
</dbReference>
<evidence type="ECO:0000256" key="4">
    <source>
        <dbReference type="ARBA" id="ARBA00022490"/>
    </source>
</evidence>
<dbReference type="EMBL" id="UINC01116536">
    <property type="protein sequence ID" value="SVC88344.1"/>
    <property type="molecule type" value="Genomic_DNA"/>
</dbReference>
<dbReference type="FunFam" id="2.40.50.140:FF:000004">
    <property type="entry name" value="Elongation factor P"/>
    <property type="match status" value="1"/>
</dbReference>
<dbReference type="GO" id="GO:0003746">
    <property type="term" value="F:translation elongation factor activity"/>
    <property type="evidence" value="ECO:0007669"/>
    <property type="project" value="UniProtKB-KW"/>
</dbReference>
<comment type="similarity">
    <text evidence="3">Belongs to the elongation factor P family.</text>
</comment>
<dbReference type="PROSITE" id="PS01275">
    <property type="entry name" value="EFP"/>
    <property type="match status" value="1"/>
</dbReference>
<dbReference type="PIRSF" id="PIRSF005901">
    <property type="entry name" value="EF-P"/>
    <property type="match status" value="1"/>
</dbReference>
<protein>
    <recommendedName>
        <fullName evidence="10">Translation elongation factor P/YeiP central domain-containing protein</fullName>
    </recommendedName>
</protein>
<keyword evidence="5" id="KW-0251">Elongation factor</keyword>
<dbReference type="Gene3D" id="2.40.50.140">
    <property type="entry name" value="Nucleic acid-binding proteins"/>
    <property type="match status" value="2"/>
</dbReference>
<evidence type="ECO:0000259" key="7">
    <source>
        <dbReference type="SMART" id="SM00841"/>
    </source>
</evidence>
<dbReference type="Pfam" id="PF08207">
    <property type="entry name" value="EFP_N"/>
    <property type="match status" value="1"/>
</dbReference>
<reference evidence="9" key="1">
    <citation type="submission" date="2018-05" db="EMBL/GenBank/DDBJ databases">
        <authorList>
            <person name="Lanie J.A."/>
            <person name="Ng W.-L."/>
            <person name="Kazmierczak K.M."/>
            <person name="Andrzejewski T.M."/>
            <person name="Davidsen T.M."/>
            <person name="Wayne K.J."/>
            <person name="Tettelin H."/>
            <person name="Glass J.I."/>
            <person name="Rusch D."/>
            <person name="Podicherti R."/>
            <person name="Tsui H.-C.T."/>
            <person name="Winkler M.E."/>
        </authorList>
    </citation>
    <scope>NUCLEOTIDE SEQUENCE</scope>
</reference>
<dbReference type="InterPro" id="IPR012340">
    <property type="entry name" value="NA-bd_OB-fold"/>
</dbReference>
<dbReference type="Gene3D" id="2.30.30.30">
    <property type="match status" value="1"/>
</dbReference>
<evidence type="ECO:0000256" key="1">
    <source>
        <dbReference type="ARBA" id="ARBA00004496"/>
    </source>
</evidence>
<dbReference type="FunFam" id="2.30.30.30:FF:000003">
    <property type="entry name" value="Elongation factor P"/>
    <property type="match status" value="1"/>
</dbReference>
<keyword evidence="4" id="KW-0963">Cytoplasm</keyword>